<accession>A0A4Q4S5I1</accession>
<dbReference type="GO" id="GO:0008270">
    <property type="term" value="F:zinc ion binding"/>
    <property type="evidence" value="ECO:0007669"/>
    <property type="project" value="UniProtKB-KW"/>
</dbReference>
<comment type="caution">
    <text evidence="6">The sequence shown here is derived from an EMBL/GenBank/DDBJ whole genome shotgun (WGS) entry which is preliminary data.</text>
</comment>
<evidence type="ECO:0000259" key="5">
    <source>
        <dbReference type="PROSITE" id="PS50089"/>
    </source>
</evidence>
<dbReference type="Proteomes" id="UP000293823">
    <property type="component" value="Unassembled WGS sequence"/>
</dbReference>
<keyword evidence="7" id="KW-1185">Reference proteome</keyword>
<dbReference type="Gene3D" id="3.30.40.10">
    <property type="entry name" value="Zinc/RING finger domain, C3HC4 (zinc finger)"/>
    <property type="match status" value="1"/>
</dbReference>
<keyword evidence="1" id="KW-0479">Metal-binding</keyword>
<protein>
    <recommendedName>
        <fullName evidence="5">RING-type domain-containing protein</fullName>
    </recommendedName>
</protein>
<dbReference type="PROSITE" id="PS50089">
    <property type="entry name" value="ZF_RING_2"/>
    <property type="match status" value="1"/>
</dbReference>
<dbReference type="InterPro" id="IPR017907">
    <property type="entry name" value="Znf_RING_CS"/>
</dbReference>
<evidence type="ECO:0000313" key="7">
    <source>
        <dbReference type="Proteomes" id="UP000293823"/>
    </source>
</evidence>
<proteinExistence type="predicted"/>
<dbReference type="InterPro" id="IPR001841">
    <property type="entry name" value="Znf_RING"/>
</dbReference>
<reference evidence="7" key="1">
    <citation type="journal article" date="2019" name="bioRxiv">
        <title>Genomics, evolutionary history and diagnostics of the Alternaria alternata species group including apple and Asian pear pathotypes.</title>
        <authorList>
            <person name="Armitage A.D."/>
            <person name="Cockerton H.M."/>
            <person name="Sreenivasaprasad S."/>
            <person name="Woodhall J.W."/>
            <person name="Lane C.R."/>
            <person name="Harrison R.J."/>
            <person name="Clarkson J.P."/>
        </authorList>
    </citation>
    <scope>NUCLEOTIDE SEQUENCE [LARGE SCALE GENOMIC DNA]</scope>
    <source>
        <strain evidence="7">RGR 97.0016</strain>
    </source>
</reference>
<organism evidence="6 7">
    <name type="scientific">Alternaria arborescens</name>
    <dbReference type="NCBI Taxonomy" id="156630"/>
    <lineage>
        <taxon>Eukaryota</taxon>
        <taxon>Fungi</taxon>
        <taxon>Dikarya</taxon>
        <taxon>Ascomycota</taxon>
        <taxon>Pezizomycotina</taxon>
        <taxon>Dothideomycetes</taxon>
        <taxon>Pleosporomycetidae</taxon>
        <taxon>Pleosporales</taxon>
        <taxon>Pleosporineae</taxon>
        <taxon>Pleosporaceae</taxon>
        <taxon>Alternaria</taxon>
        <taxon>Alternaria sect. Alternaria</taxon>
    </lineage>
</organism>
<sequence length="624" mass="69892">MHTDNQDFFEQHSHTVITNHEEVVVVAADQVSTKNTIRITEPLILHANTHYGQPIEFNINSVASSQPSVEDNVGFHVSFERTPRMPDDNKIHQLPGSLGTYDIFSAEAYADRLPAKIRNSGGVFFPMWQREAMWLNFHAKSHMCVVRVFIGHVNVVSGLTMEETCDKKLDEGEQDYIVLPDQTWLDGICIAPGIVRQFVAMPLGSGYTIEGQKTAKEKFGGLQLEVTPEVLPKQRFWSYAKQQYVSFNEEGLLFEGIIDAESDSTRGQADSLRPVVFSDDFDEDSTPEQLGCEIGDILRSYPVESSFRELFRIKHLSVPGTTVRFTASYEYDFENEASDGEETGYEANDEEEIEGAVYGEVRRSDRSNHSLVTDGGDAIAEDYMEATPRGDSDVMPNEENLEVNLDRLNIIESKDVRAMGLAAGGKLIQDIYKDDNPATIWNHAAARILHVHILDPVSCEKVTHVVPKPPATDVKGYTGAGGQFFVVEEKTDARLDKGDFDNVKSVSQMDQHIGISTEPEFDPKKPKMCVVCELRLCDCIIRPCDHQLCNVCIKRIEQNSNEDSASAHRQWRCPTCDSMVSHVAGFSAPMNLPGEEPLRVKVPVNVLKIEDGRVRFESVQKTRI</sequence>
<dbReference type="PROSITE" id="PS00518">
    <property type="entry name" value="ZF_RING_1"/>
    <property type="match status" value="1"/>
</dbReference>
<evidence type="ECO:0000256" key="2">
    <source>
        <dbReference type="ARBA" id="ARBA00022771"/>
    </source>
</evidence>
<dbReference type="EMBL" id="PEJP01000018">
    <property type="protein sequence ID" value="RYO65230.1"/>
    <property type="molecule type" value="Genomic_DNA"/>
</dbReference>
<dbReference type="OrthoDB" id="428577at2759"/>
<evidence type="ECO:0000256" key="4">
    <source>
        <dbReference type="PROSITE-ProRule" id="PRU00175"/>
    </source>
</evidence>
<evidence type="ECO:0000313" key="6">
    <source>
        <dbReference type="EMBL" id="RYO65230.1"/>
    </source>
</evidence>
<keyword evidence="3" id="KW-0862">Zinc</keyword>
<keyword evidence="2 4" id="KW-0863">Zinc-finger</keyword>
<name>A0A4Q4S5I1_9PLEO</name>
<gene>
    <name evidence="6" type="ORF">AA0113_g5361</name>
</gene>
<feature type="domain" description="RING-type" evidence="5">
    <location>
        <begin position="529"/>
        <end position="577"/>
    </location>
</feature>
<dbReference type="SUPFAM" id="SSF57850">
    <property type="entry name" value="RING/U-box"/>
    <property type="match status" value="1"/>
</dbReference>
<dbReference type="InterPro" id="IPR013083">
    <property type="entry name" value="Znf_RING/FYVE/PHD"/>
</dbReference>
<evidence type="ECO:0000256" key="3">
    <source>
        <dbReference type="ARBA" id="ARBA00022833"/>
    </source>
</evidence>
<dbReference type="AlphaFoldDB" id="A0A4Q4S5I1"/>
<evidence type="ECO:0000256" key="1">
    <source>
        <dbReference type="ARBA" id="ARBA00022723"/>
    </source>
</evidence>